<feature type="region of interest" description="Disordered" evidence="1">
    <location>
        <begin position="461"/>
        <end position="483"/>
    </location>
</feature>
<feature type="compositionally biased region" description="Basic and acidic residues" evidence="1">
    <location>
        <begin position="36"/>
        <end position="52"/>
    </location>
</feature>
<evidence type="ECO:0000256" key="1">
    <source>
        <dbReference type="SAM" id="MobiDB-lite"/>
    </source>
</evidence>
<dbReference type="EMBL" id="ML995808">
    <property type="protein sequence ID" value="KAF2774133.1"/>
    <property type="molecule type" value="Genomic_DNA"/>
</dbReference>
<evidence type="ECO:0000313" key="2">
    <source>
        <dbReference type="EMBL" id="KAF2774133.1"/>
    </source>
</evidence>
<name>A0A6G1LME0_9PEZI</name>
<organism evidence="2 3">
    <name type="scientific">Teratosphaeria nubilosa</name>
    <dbReference type="NCBI Taxonomy" id="161662"/>
    <lineage>
        <taxon>Eukaryota</taxon>
        <taxon>Fungi</taxon>
        <taxon>Dikarya</taxon>
        <taxon>Ascomycota</taxon>
        <taxon>Pezizomycotina</taxon>
        <taxon>Dothideomycetes</taxon>
        <taxon>Dothideomycetidae</taxon>
        <taxon>Mycosphaerellales</taxon>
        <taxon>Teratosphaeriaceae</taxon>
        <taxon>Teratosphaeria</taxon>
    </lineage>
</organism>
<feature type="region of interest" description="Disordered" evidence="1">
    <location>
        <begin position="402"/>
        <end position="435"/>
    </location>
</feature>
<keyword evidence="3" id="KW-1185">Reference proteome</keyword>
<feature type="region of interest" description="Disordered" evidence="1">
    <location>
        <begin position="1"/>
        <end position="119"/>
    </location>
</feature>
<evidence type="ECO:0008006" key="4">
    <source>
        <dbReference type="Google" id="ProtNLM"/>
    </source>
</evidence>
<evidence type="ECO:0000313" key="3">
    <source>
        <dbReference type="Proteomes" id="UP000799436"/>
    </source>
</evidence>
<feature type="compositionally biased region" description="Low complexity" evidence="1">
    <location>
        <begin position="84"/>
        <end position="95"/>
    </location>
</feature>
<reference evidence="2" key="1">
    <citation type="journal article" date="2020" name="Stud. Mycol.">
        <title>101 Dothideomycetes genomes: a test case for predicting lifestyles and emergence of pathogens.</title>
        <authorList>
            <person name="Haridas S."/>
            <person name="Albert R."/>
            <person name="Binder M."/>
            <person name="Bloem J."/>
            <person name="Labutti K."/>
            <person name="Salamov A."/>
            <person name="Andreopoulos B."/>
            <person name="Baker S."/>
            <person name="Barry K."/>
            <person name="Bills G."/>
            <person name="Bluhm B."/>
            <person name="Cannon C."/>
            <person name="Castanera R."/>
            <person name="Culley D."/>
            <person name="Daum C."/>
            <person name="Ezra D."/>
            <person name="Gonzalez J."/>
            <person name="Henrissat B."/>
            <person name="Kuo A."/>
            <person name="Liang C."/>
            <person name="Lipzen A."/>
            <person name="Lutzoni F."/>
            <person name="Magnuson J."/>
            <person name="Mondo S."/>
            <person name="Nolan M."/>
            <person name="Ohm R."/>
            <person name="Pangilinan J."/>
            <person name="Park H.-J."/>
            <person name="Ramirez L."/>
            <person name="Alfaro M."/>
            <person name="Sun H."/>
            <person name="Tritt A."/>
            <person name="Yoshinaga Y."/>
            <person name="Zwiers L.-H."/>
            <person name="Turgeon B."/>
            <person name="Goodwin S."/>
            <person name="Spatafora J."/>
            <person name="Crous P."/>
            <person name="Grigoriev I."/>
        </authorList>
    </citation>
    <scope>NUCLEOTIDE SEQUENCE</scope>
    <source>
        <strain evidence="2">CBS 116005</strain>
    </source>
</reference>
<dbReference type="Gene3D" id="1.10.287.1490">
    <property type="match status" value="1"/>
</dbReference>
<feature type="compositionally biased region" description="Basic and acidic residues" evidence="1">
    <location>
        <begin position="1"/>
        <end position="28"/>
    </location>
</feature>
<accession>A0A6G1LME0</accession>
<dbReference type="PANTHER" id="PTHR34707:SF1">
    <property type="entry name" value="VIMENTIN-TYPE INTERMEDIATE FILAMENT-ASSOCIATED COILED-COIL PROTEIN"/>
    <property type="match status" value="1"/>
</dbReference>
<protein>
    <recommendedName>
        <fullName evidence="4">M protein repeat protein</fullName>
    </recommendedName>
</protein>
<gene>
    <name evidence="2" type="ORF">EJ03DRAFT_386520</name>
</gene>
<feature type="compositionally biased region" description="Acidic residues" evidence="1">
    <location>
        <begin position="67"/>
        <end position="83"/>
    </location>
</feature>
<dbReference type="GO" id="GO:0045098">
    <property type="term" value="C:type III intermediate filament"/>
    <property type="evidence" value="ECO:0007669"/>
    <property type="project" value="TreeGrafter"/>
</dbReference>
<proteinExistence type="predicted"/>
<dbReference type="OrthoDB" id="5413982at2759"/>
<dbReference type="Proteomes" id="UP000799436">
    <property type="component" value="Unassembled WGS sequence"/>
</dbReference>
<dbReference type="PANTHER" id="PTHR34707">
    <property type="entry name" value="VIMENTIN-TYPE INTERMEDIATE FILAMENT-ASSOCIATED COILED-COIL PROTEIN"/>
    <property type="match status" value="1"/>
</dbReference>
<dbReference type="AlphaFoldDB" id="A0A6G1LME0"/>
<sequence length="550" mass="61049">MADEDKEKQEKLAAAKKRFEQLKKEQQKKGKKGGAKKKDDKSAKESEAKTEDAASTEEPIESATAVEAEEPASNEPEAEEAAEEAAQTASASTQSKQRSESFRHGTSGPGAEVQELYKKQAARIEEVEKENKAAREQQEEGATRLKKVEAELESLREGSSDVAELRSKAKEADRLSGELETVKRQLSQAQQEVKSKRRQSTATPDVTAQLASKTSTIESLELELSNLRNQLNTLQSTISERDASAKDLEEQVNAAETATESYKQELDQLKLSMAIPSEDTQAAGEDPEALTKRITVLESDLRTANANLDAAQQRATSLEQKIETLTKLHREATTASAAKDKELTDLRAQIKRHDRPSHVKDASDFELSEEESETSTLQARIRALEAENFDLRRGAWRDRRAELQPGMGDPDAAAYEDVDLNGPSHSPKSRRQPHSTFQDVLTSGISAFTGRPIESFAHRRASVSHKVTSPQRQRAESLGLLDDDDEGEFDAEAWRLAQEEDARRRVERVKEVKRGLEQWKGWRVDLVELRNADDAGGLRGRADVGPVFEV</sequence>
<feature type="compositionally biased region" description="Basic and acidic residues" evidence="1">
    <location>
        <begin position="152"/>
        <end position="183"/>
    </location>
</feature>
<feature type="region of interest" description="Disordered" evidence="1">
    <location>
        <begin position="152"/>
        <end position="210"/>
    </location>
</feature>
<feature type="compositionally biased region" description="Polar residues" evidence="1">
    <location>
        <begin position="200"/>
        <end position="210"/>
    </location>
</feature>
<feature type="compositionally biased region" description="Acidic residues" evidence="1">
    <location>
        <begin position="364"/>
        <end position="373"/>
    </location>
</feature>
<dbReference type="SUPFAM" id="SSF57997">
    <property type="entry name" value="Tropomyosin"/>
    <property type="match status" value="1"/>
</dbReference>
<feature type="region of interest" description="Disordered" evidence="1">
    <location>
        <begin position="352"/>
        <end position="373"/>
    </location>
</feature>